<dbReference type="Pfam" id="PF13920">
    <property type="entry name" value="zf-C3HC4_3"/>
    <property type="match status" value="1"/>
</dbReference>
<dbReference type="InParanoid" id="H2Z957"/>
<keyword evidence="9" id="KW-1185">Reference proteome</keyword>
<evidence type="ECO:0000256" key="6">
    <source>
        <dbReference type="SAM" id="MobiDB-lite"/>
    </source>
</evidence>
<dbReference type="FunFam" id="1.10.1170.10:FF:000002">
    <property type="entry name" value="Baculoviral IAP repeat containing 7"/>
    <property type="match status" value="1"/>
</dbReference>
<dbReference type="FunCoup" id="H2Z957">
    <property type="interactions" value="395"/>
</dbReference>
<dbReference type="Ensembl" id="ENSCSAVT00000014285.1">
    <property type="protein sequence ID" value="ENSCSAVP00000014122.1"/>
    <property type="gene ID" value="ENSCSAVG00000008288.1"/>
</dbReference>
<dbReference type="CDD" id="cd00022">
    <property type="entry name" value="BIR"/>
    <property type="match status" value="2"/>
</dbReference>
<keyword evidence="3 5" id="KW-0863">Zinc-finger</keyword>
<reference evidence="8" key="3">
    <citation type="submission" date="2025-09" db="UniProtKB">
        <authorList>
            <consortium name="Ensembl"/>
        </authorList>
    </citation>
    <scope>IDENTIFICATION</scope>
</reference>
<protein>
    <recommendedName>
        <fullName evidence="7">RING-type domain-containing protein</fullName>
    </recommendedName>
</protein>
<dbReference type="Pfam" id="PF00653">
    <property type="entry name" value="BIR"/>
    <property type="match status" value="2"/>
</dbReference>
<dbReference type="AlphaFoldDB" id="H2Z957"/>
<accession>H2Z957</accession>
<feature type="domain" description="RING-type" evidence="7">
    <location>
        <begin position="552"/>
        <end position="586"/>
    </location>
</feature>
<dbReference type="InterPro" id="IPR001370">
    <property type="entry name" value="BIR_rpt"/>
</dbReference>
<reference evidence="8" key="2">
    <citation type="submission" date="2025-08" db="UniProtKB">
        <authorList>
            <consortium name="Ensembl"/>
        </authorList>
    </citation>
    <scope>IDENTIFICATION</scope>
</reference>
<evidence type="ECO:0000256" key="1">
    <source>
        <dbReference type="ARBA" id="ARBA00006672"/>
    </source>
</evidence>
<evidence type="ECO:0000256" key="4">
    <source>
        <dbReference type="ARBA" id="ARBA00022833"/>
    </source>
</evidence>
<dbReference type="FunFam" id="1.10.1170.10:FF:000024">
    <property type="entry name" value="baculoviral IAP repeat-containing protein 3"/>
    <property type="match status" value="1"/>
</dbReference>
<dbReference type="Gene3D" id="1.10.1170.10">
    <property type="entry name" value="Inhibitor Of Apoptosis Protein (2mihbC-IAP-1), Chain A"/>
    <property type="match status" value="3"/>
</dbReference>
<dbReference type="SUPFAM" id="SSF57924">
    <property type="entry name" value="Inhibitor of apoptosis (IAP) repeat"/>
    <property type="match status" value="3"/>
</dbReference>
<dbReference type="GO" id="GO:0031398">
    <property type="term" value="P:positive regulation of protein ubiquitination"/>
    <property type="evidence" value="ECO:0007669"/>
    <property type="project" value="TreeGrafter"/>
</dbReference>
<sequence length="599" mass="68753">DAEMESYRLSTFVKFPQETPVNPRHLAAAGFHYTGYKDRVKCFCCGLCVESWCQGDDVKSTRWHRNNCEFINGQDSGNQPIGEEPSFLYQNTPMQTARVVEPTRPASSYQITFIYVLRPDTLEMSGFILRFYFYSTFQRIELATIASATDKQLFHGLDLRKESDRMKTFEVWPAQNRTVSSVHLAQSGFFYFGNLDRVQCFSCGGVLRNWNYGDNVNNEHRRHFPHCRYVWCNILNDLESHNGEEKRIVCSHIVRCESRLETYDHRWPSTNIRATPQQIANAGFFFLGSNRKKWENDCPKITINKMIKKKCEFLLQRKGPDFVHQMVSLYPNLPRPILRGPFDYSSIFSTSPFPQAEVAKQNEKLAKFMKTDLVKVAIEMGFEVDVIKNVVKNKLSSGGSLPTTVAGLVDDITSYEPSDDEDKEEPVATSKSTNVKTPGETDGFVVSPLSFDLALQKLTNVFPFFMTSLSSESVICIKHSTITKSLWKQNQASHQTCDIIICFKQCSKQIITRTLCYDEVFLVFILVIQEHCMFFTPSMEARLRELQEERKCKICLDRVSNIVFVPCGHLCCCSECADGMKKCLICFAKIHKMYKTLMS</sequence>
<evidence type="ECO:0000256" key="3">
    <source>
        <dbReference type="ARBA" id="ARBA00022771"/>
    </source>
</evidence>
<reference evidence="9" key="1">
    <citation type="submission" date="2003-08" db="EMBL/GenBank/DDBJ databases">
        <authorList>
            <person name="Birren B."/>
            <person name="Nusbaum C."/>
            <person name="Abebe A."/>
            <person name="Abouelleil A."/>
            <person name="Adekoya E."/>
            <person name="Ait-zahra M."/>
            <person name="Allen N."/>
            <person name="Allen T."/>
            <person name="An P."/>
            <person name="Anderson M."/>
            <person name="Anderson S."/>
            <person name="Arachchi H."/>
            <person name="Armbruster J."/>
            <person name="Bachantsang P."/>
            <person name="Baldwin J."/>
            <person name="Barry A."/>
            <person name="Bayul T."/>
            <person name="Blitshsteyn B."/>
            <person name="Bloom T."/>
            <person name="Blye J."/>
            <person name="Boguslavskiy L."/>
            <person name="Borowsky M."/>
            <person name="Boukhgalter B."/>
            <person name="Brunache A."/>
            <person name="Butler J."/>
            <person name="Calixte N."/>
            <person name="Calvo S."/>
            <person name="Camarata J."/>
            <person name="Campo K."/>
            <person name="Chang J."/>
            <person name="Cheshatsang Y."/>
            <person name="Citroen M."/>
            <person name="Collymore A."/>
            <person name="Considine T."/>
            <person name="Cook A."/>
            <person name="Cooke P."/>
            <person name="Corum B."/>
            <person name="Cuomo C."/>
            <person name="David R."/>
            <person name="Dawoe T."/>
            <person name="Degray S."/>
            <person name="Dodge S."/>
            <person name="Dooley K."/>
            <person name="Dorje P."/>
            <person name="Dorjee K."/>
            <person name="Dorris L."/>
            <person name="Duffey N."/>
            <person name="Dupes A."/>
            <person name="Elkins T."/>
            <person name="Engels R."/>
            <person name="Erickson J."/>
            <person name="Farina A."/>
            <person name="Faro S."/>
            <person name="Ferreira P."/>
            <person name="Fischer H."/>
            <person name="Fitzgerald M."/>
            <person name="Foley K."/>
            <person name="Gage D."/>
            <person name="Galagan J."/>
            <person name="Gearin G."/>
            <person name="Gnerre S."/>
            <person name="Gnirke A."/>
            <person name="Goyette A."/>
            <person name="Graham J."/>
            <person name="Grandbois E."/>
            <person name="Gyaltsen K."/>
            <person name="Hafez N."/>
            <person name="Hagopian D."/>
            <person name="Hagos B."/>
            <person name="Hall J."/>
            <person name="Hatcher B."/>
            <person name="Heller A."/>
            <person name="Higgins H."/>
            <person name="Honan T."/>
            <person name="Horn A."/>
            <person name="Houde N."/>
            <person name="Hughes L."/>
            <person name="Hulme W."/>
            <person name="Husby E."/>
            <person name="Iliev I."/>
            <person name="Jaffe D."/>
            <person name="Jones C."/>
            <person name="Kamal M."/>
            <person name="Kamat A."/>
            <person name="Kamvysselis M."/>
            <person name="Karlsson E."/>
            <person name="Kells C."/>
            <person name="Kieu A."/>
            <person name="Kisner P."/>
            <person name="Kodira C."/>
            <person name="Kulbokas E."/>
            <person name="Labutti K."/>
            <person name="Lama D."/>
            <person name="Landers T."/>
            <person name="Leger J."/>
            <person name="Levine S."/>
            <person name="Lewis D."/>
            <person name="Lewis T."/>
            <person name="Lindblad-toh K."/>
            <person name="Liu X."/>
            <person name="Lokyitsang T."/>
            <person name="Lokyitsang Y."/>
            <person name="Lucien O."/>
            <person name="Lui A."/>
            <person name="Ma L.J."/>
            <person name="Mabbitt R."/>
            <person name="Macdonald J."/>
            <person name="Maclean C."/>
            <person name="Major J."/>
            <person name="Manning J."/>
            <person name="Marabella R."/>
            <person name="Maru K."/>
            <person name="Matthews C."/>
            <person name="Mauceli E."/>
            <person name="Mccarthy M."/>
            <person name="Mcdonough S."/>
            <person name="Mcghee T."/>
            <person name="Meldrim J."/>
            <person name="Meneus L."/>
            <person name="Mesirov J."/>
            <person name="Mihalev A."/>
            <person name="Mihova T."/>
            <person name="Mikkelsen T."/>
            <person name="Mlenga V."/>
            <person name="Moru K."/>
            <person name="Mozes J."/>
            <person name="Mulrain L."/>
            <person name="Munson G."/>
            <person name="Naylor J."/>
            <person name="Newes C."/>
            <person name="Nguyen C."/>
            <person name="Nguyen N."/>
            <person name="Nguyen T."/>
            <person name="Nicol R."/>
            <person name="Nielsen C."/>
            <person name="Nizzari M."/>
            <person name="Norbu C."/>
            <person name="Norbu N."/>
            <person name="O'donnell P."/>
            <person name="Okoawo O."/>
            <person name="O'leary S."/>
            <person name="Omotosho B."/>
            <person name="O'neill K."/>
            <person name="Osman S."/>
            <person name="Parker S."/>
            <person name="Perrin D."/>
            <person name="Phunkhang P."/>
            <person name="Piqani B."/>
            <person name="Purcell S."/>
            <person name="Rachupka T."/>
            <person name="Ramasamy U."/>
            <person name="Rameau R."/>
            <person name="Ray V."/>
            <person name="Raymond C."/>
            <person name="Retta R."/>
            <person name="Richardson S."/>
            <person name="Rise C."/>
            <person name="Rodriguez J."/>
            <person name="Rogers J."/>
            <person name="Rogov P."/>
            <person name="Rutman M."/>
            <person name="Schupbach R."/>
            <person name="Seaman C."/>
            <person name="Settipalli S."/>
            <person name="Sharpe T."/>
            <person name="Sheridan J."/>
            <person name="Sherpa N."/>
            <person name="Shi J."/>
            <person name="Smirnov S."/>
            <person name="Smith C."/>
            <person name="Sougnez C."/>
            <person name="Spencer B."/>
            <person name="Stalker J."/>
            <person name="Stange-thomann N."/>
            <person name="Stavropoulos S."/>
            <person name="Stetson K."/>
            <person name="Stone C."/>
            <person name="Stone S."/>
            <person name="Stubbs M."/>
            <person name="Talamas J."/>
            <person name="Tchuinga P."/>
            <person name="Tenzing P."/>
            <person name="Tesfaye S."/>
            <person name="Theodore J."/>
            <person name="Thoulutsang Y."/>
            <person name="Topham K."/>
            <person name="Towey S."/>
            <person name="Tsamla T."/>
            <person name="Tsomo N."/>
            <person name="Vallee D."/>
            <person name="Vassiliev H."/>
            <person name="Venkataraman V."/>
            <person name="Vinson J."/>
            <person name="Vo A."/>
            <person name="Wade C."/>
            <person name="Wang S."/>
            <person name="Wangchuk T."/>
            <person name="Wangdi T."/>
            <person name="Whittaker C."/>
            <person name="Wilkinson J."/>
            <person name="Wu Y."/>
            <person name="Wyman D."/>
            <person name="Yadav S."/>
            <person name="Yang S."/>
            <person name="Yang X."/>
            <person name="Yeager S."/>
            <person name="Yee E."/>
            <person name="Young G."/>
            <person name="Zainoun J."/>
            <person name="Zembeck L."/>
            <person name="Zimmer A."/>
            <person name="Zody M."/>
            <person name="Lander E."/>
        </authorList>
    </citation>
    <scope>NUCLEOTIDE SEQUENCE [LARGE SCALE GENOMIC DNA]</scope>
</reference>
<keyword evidence="2" id="KW-0479">Metal-binding</keyword>
<organism evidence="8 9">
    <name type="scientific">Ciona savignyi</name>
    <name type="common">Pacific transparent sea squirt</name>
    <dbReference type="NCBI Taxonomy" id="51511"/>
    <lineage>
        <taxon>Eukaryota</taxon>
        <taxon>Metazoa</taxon>
        <taxon>Chordata</taxon>
        <taxon>Tunicata</taxon>
        <taxon>Ascidiacea</taxon>
        <taxon>Phlebobranchia</taxon>
        <taxon>Cionidae</taxon>
        <taxon>Ciona</taxon>
    </lineage>
</organism>
<dbReference type="Proteomes" id="UP000007875">
    <property type="component" value="Unassembled WGS sequence"/>
</dbReference>
<evidence type="ECO:0000259" key="7">
    <source>
        <dbReference type="PROSITE" id="PS50089"/>
    </source>
</evidence>
<dbReference type="eggNOG" id="KOG1101">
    <property type="taxonomic scope" value="Eukaryota"/>
</dbReference>
<dbReference type="GO" id="GO:0043066">
    <property type="term" value="P:negative regulation of apoptotic process"/>
    <property type="evidence" value="ECO:0007669"/>
    <property type="project" value="TreeGrafter"/>
</dbReference>
<dbReference type="Gene3D" id="3.30.40.10">
    <property type="entry name" value="Zinc/RING finger domain, C3HC4 (zinc finger)"/>
    <property type="match status" value="1"/>
</dbReference>
<dbReference type="InterPro" id="IPR050784">
    <property type="entry name" value="IAP"/>
</dbReference>
<evidence type="ECO:0000313" key="9">
    <source>
        <dbReference type="Proteomes" id="UP000007875"/>
    </source>
</evidence>
<evidence type="ECO:0000313" key="8">
    <source>
        <dbReference type="Ensembl" id="ENSCSAVP00000014122.1"/>
    </source>
</evidence>
<dbReference type="GO" id="GO:0043027">
    <property type="term" value="F:cysteine-type endopeptidase inhibitor activity involved in apoptotic process"/>
    <property type="evidence" value="ECO:0007669"/>
    <property type="project" value="TreeGrafter"/>
</dbReference>
<dbReference type="Gene3D" id="1.10.8.10">
    <property type="entry name" value="DNA helicase RuvA subunit, C-terminal domain"/>
    <property type="match status" value="1"/>
</dbReference>
<dbReference type="GO" id="GO:0051726">
    <property type="term" value="P:regulation of cell cycle"/>
    <property type="evidence" value="ECO:0007669"/>
    <property type="project" value="TreeGrafter"/>
</dbReference>
<dbReference type="InterPro" id="IPR013083">
    <property type="entry name" value="Znf_RING/FYVE/PHD"/>
</dbReference>
<dbReference type="GO" id="GO:0005737">
    <property type="term" value="C:cytoplasm"/>
    <property type="evidence" value="ECO:0007669"/>
    <property type="project" value="TreeGrafter"/>
</dbReference>
<dbReference type="STRING" id="51511.ENSCSAVP00000014122"/>
<proteinExistence type="inferred from homology"/>
<dbReference type="PROSITE" id="PS50143">
    <property type="entry name" value="BIR_REPEAT_2"/>
    <property type="match status" value="3"/>
</dbReference>
<evidence type="ECO:0000256" key="2">
    <source>
        <dbReference type="ARBA" id="ARBA00022723"/>
    </source>
</evidence>
<keyword evidence="4" id="KW-0862">Zinc</keyword>
<dbReference type="PANTHER" id="PTHR10044">
    <property type="entry name" value="INHIBITOR OF APOPTOSIS"/>
    <property type="match status" value="1"/>
</dbReference>
<dbReference type="GO" id="GO:0005634">
    <property type="term" value="C:nucleus"/>
    <property type="evidence" value="ECO:0007669"/>
    <property type="project" value="TreeGrafter"/>
</dbReference>
<comment type="similarity">
    <text evidence="1">Belongs to the IAP family.</text>
</comment>
<feature type="region of interest" description="Disordered" evidence="6">
    <location>
        <begin position="414"/>
        <end position="436"/>
    </location>
</feature>
<dbReference type="PANTHER" id="PTHR10044:SF139">
    <property type="entry name" value="DEATH-ASSOCIATED INHIBITOR OF APOPTOSIS 2"/>
    <property type="match status" value="1"/>
</dbReference>
<dbReference type="SMART" id="SM00238">
    <property type="entry name" value="BIR"/>
    <property type="match status" value="3"/>
</dbReference>
<evidence type="ECO:0000256" key="5">
    <source>
        <dbReference type="PROSITE-ProRule" id="PRU00175"/>
    </source>
</evidence>
<dbReference type="InterPro" id="IPR001841">
    <property type="entry name" value="Znf_RING"/>
</dbReference>
<name>H2Z957_CIOSA</name>
<dbReference type="GO" id="GO:0061630">
    <property type="term" value="F:ubiquitin protein ligase activity"/>
    <property type="evidence" value="ECO:0007669"/>
    <property type="project" value="TreeGrafter"/>
</dbReference>
<dbReference type="PROSITE" id="PS50089">
    <property type="entry name" value="ZF_RING_2"/>
    <property type="match status" value="1"/>
</dbReference>
<dbReference type="GO" id="GO:0008270">
    <property type="term" value="F:zinc ion binding"/>
    <property type="evidence" value="ECO:0007669"/>
    <property type="project" value="UniProtKB-KW"/>
</dbReference>
<dbReference type="GeneTree" id="ENSGT00940000164164"/>